<keyword evidence="2" id="KW-1185">Reference proteome</keyword>
<evidence type="ECO:0000313" key="2">
    <source>
        <dbReference type="Proteomes" id="UP001501771"/>
    </source>
</evidence>
<comment type="caution">
    <text evidence="1">The sequence shown here is derived from an EMBL/GenBank/DDBJ whole genome shotgun (WGS) entry which is preliminary data.</text>
</comment>
<name>A0ABP5KUN6_9ACTN</name>
<accession>A0ABP5KUN6</accession>
<gene>
    <name evidence="1" type="ORF">GCM10009844_04950</name>
</gene>
<evidence type="ECO:0000313" key="1">
    <source>
        <dbReference type="EMBL" id="GAA2137664.1"/>
    </source>
</evidence>
<organism evidence="1 2">
    <name type="scientific">Nocardioides koreensis</name>
    <dbReference type="NCBI Taxonomy" id="433651"/>
    <lineage>
        <taxon>Bacteria</taxon>
        <taxon>Bacillati</taxon>
        <taxon>Actinomycetota</taxon>
        <taxon>Actinomycetes</taxon>
        <taxon>Propionibacteriales</taxon>
        <taxon>Nocardioidaceae</taxon>
        <taxon>Nocardioides</taxon>
    </lineage>
</organism>
<dbReference type="EMBL" id="BAAAQR010000001">
    <property type="protein sequence ID" value="GAA2137664.1"/>
    <property type="molecule type" value="Genomic_DNA"/>
</dbReference>
<protein>
    <submittedName>
        <fullName evidence="1">Uncharacterized protein</fullName>
    </submittedName>
</protein>
<sequence length="69" mass="7570">MGYLCSKWSLREVGRCFSAVDELVDELVEGQPSTASPVRTHHTETATVATNQATRPGRVLTQRLSLTPI</sequence>
<reference evidence="2" key="1">
    <citation type="journal article" date="2019" name="Int. J. Syst. Evol. Microbiol.">
        <title>The Global Catalogue of Microorganisms (GCM) 10K type strain sequencing project: providing services to taxonomists for standard genome sequencing and annotation.</title>
        <authorList>
            <consortium name="The Broad Institute Genomics Platform"/>
            <consortium name="The Broad Institute Genome Sequencing Center for Infectious Disease"/>
            <person name="Wu L."/>
            <person name="Ma J."/>
        </authorList>
    </citation>
    <scope>NUCLEOTIDE SEQUENCE [LARGE SCALE GENOMIC DNA]</scope>
    <source>
        <strain evidence="2">JCM 16022</strain>
    </source>
</reference>
<proteinExistence type="predicted"/>
<dbReference type="Proteomes" id="UP001501771">
    <property type="component" value="Unassembled WGS sequence"/>
</dbReference>